<dbReference type="EMBL" id="QLLQ01000004">
    <property type="protein sequence ID" value="RAJ25197.1"/>
    <property type="molecule type" value="Genomic_DNA"/>
</dbReference>
<evidence type="ECO:0000256" key="7">
    <source>
        <dbReference type="ARBA" id="ARBA00022806"/>
    </source>
</evidence>
<keyword evidence="8" id="KW-0067">ATP-binding</keyword>
<dbReference type="RefSeq" id="WP_066434257.1">
    <property type="nucleotide sequence ID" value="NZ_LZRN01000019.1"/>
</dbReference>
<dbReference type="GO" id="GO:0003677">
    <property type="term" value="F:DNA binding"/>
    <property type="evidence" value="ECO:0007669"/>
    <property type="project" value="UniProtKB-KW"/>
</dbReference>
<dbReference type="Pfam" id="PF00570">
    <property type="entry name" value="HRDC"/>
    <property type="match status" value="1"/>
</dbReference>
<dbReference type="InterPro" id="IPR027417">
    <property type="entry name" value="P-loop_NTPase"/>
</dbReference>
<dbReference type="Gene3D" id="1.10.10.1390">
    <property type="entry name" value="ATP-dependent DNA helicase RecQ"/>
    <property type="match status" value="1"/>
</dbReference>
<dbReference type="SMART" id="SM00487">
    <property type="entry name" value="DEXDc"/>
    <property type="match status" value="1"/>
</dbReference>
<dbReference type="CDD" id="cd18794">
    <property type="entry name" value="SF2_C_RecQ"/>
    <property type="match status" value="1"/>
</dbReference>
<dbReference type="InterPro" id="IPR048671">
    <property type="entry name" value="RecQ-1-like_HTH"/>
</dbReference>
<evidence type="ECO:0000256" key="6">
    <source>
        <dbReference type="ARBA" id="ARBA00022801"/>
    </source>
</evidence>
<gene>
    <name evidence="18" type="ORF">LX77_01499</name>
</gene>
<dbReference type="GO" id="GO:0006310">
    <property type="term" value="P:DNA recombination"/>
    <property type="evidence" value="ECO:0007669"/>
    <property type="project" value="InterPro"/>
</dbReference>
<dbReference type="GO" id="GO:0009378">
    <property type="term" value="F:four-way junction helicase activity"/>
    <property type="evidence" value="ECO:0007669"/>
    <property type="project" value="TreeGrafter"/>
</dbReference>
<evidence type="ECO:0000259" key="17">
    <source>
        <dbReference type="PROSITE" id="PS51194"/>
    </source>
</evidence>
<sequence length="733" mass="82697">MNKEEIDLHASLKKYFGFSKFKGLQESVIKSLVSGDNTFVIMPTGGGKSLCYQLPALIEEGTAIIVSPLIALMKNQVDAIRAVSQHDGVAHVLNSSLNKTEIKQVKEDIKSGITKLLYVAPESLTKEENVEFLRSVTISFMAVDEAHCISEWGHDFRPEYRNLRHIIKRIGDNIPIIGLTATATPKVQEDILKSLDITDANTFKASFNRPNLYYEVRPKTKNVDADIIRFVKLNEGKSGIIYCLSRKRVEELAQVLQVNGIKAVPYHAGLDAKTRVKHQDMFLMEDVDVVVATIAFGMGIDKPDVRFVIHHDIPKSIESYYQETGRAGRDGGEGHCLAFYAYKDIEKLEKFMSGKPVAEQEIGHALLQEVVAFAESSLSRRRFILHYFGEEFDNETGEGGDMDDNVRYPKKQHEAQDNVVVLLDTVERTNDKYKSKDLVHVITGKSNALIASHKTDTMPFFGNGQDKDKRYWMALIRQVLVAGLLKKDIETYGVLRLTDGGKEFLKLPRSFKMSEDHVFDETTDDSIITASKGEGAVADERLMAMLKDLRKRNAKKLSVPPFVIFQDPSLEDMALKYPVTIEELGNVHGVGDGKAKKYGQDFVGLIAQYVEENDIIRPDDLVVKSTGSNSALKLYIIQNIDRKLPLDDIASAKGMNMKDFIKEMEAIVFSGTKLNINYWIDDILDEDQQEEIHDYFMESNTDKIDVAIDEFDGDYDDEELRLYRIKFISDVAN</sequence>
<dbReference type="SMART" id="SM00341">
    <property type="entry name" value="HRDC"/>
    <property type="match status" value="1"/>
</dbReference>
<evidence type="ECO:0000256" key="9">
    <source>
        <dbReference type="ARBA" id="ARBA00023125"/>
    </source>
</evidence>
<organism evidence="18 19">
    <name type="scientific">Gelidibacter algens</name>
    <dbReference type="NCBI Taxonomy" id="49280"/>
    <lineage>
        <taxon>Bacteria</taxon>
        <taxon>Pseudomonadati</taxon>
        <taxon>Bacteroidota</taxon>
        <taxon>Flavobacteriia</taxon>
        <taxon>Flavobacteriales</taxon>
        <taxon>Flavobacteriaceae</taxon>
        <taxon>Gelidibacter</taxon>
    </lineage>
</organism>
<dbReference type="GO" id="GO:0043590">
    <property type="term" value="C:bacterial nucleoid"/>
    <property type="evidence" value="ECO:0007669"/>
    <property type="project" value="TreeGrafter"/>
</dbReference>
<keyword evidence="9" id="KW-0238">DNA-binding</keyword>
<dbReference type="Pfam" id="PF21220">
    <property type="entry name" value="RecQ-1-like_HTH"/>
    <property type="match status" value="1"/>
</dbReference>
<dbReference type="Proteomes" id="UP000248987">
    <property type="component" value="Unassembled WGS sequence"/>
</dbReference>
<dbReference type="GO" id="GO:0030894">
    <property type="term" value="C:replisome"/>
    <property type="evidence" value="ECO:0007669"/>
    <property type="project" value="TreeGrafter"/>
</dbReference>
<dbReference type="OrthoDB" id="9763310at2"/>
<feature type="domain" description="HRDC" evidence="15">
    <location>
        <begin position="536"/>
        <end position="616"/>
    </location>
</feature>
<dbReference type="GO" id="GO:0016787">
    <property type="term" value="F:hydrolase activity"/>
    <property type="evidence" value="ECO:0007669"/>
    <property type="project" value="UniProtKB-KW"/>
</dbReference>
<dbReference type="SMART" id="SM00956">
    <property type="entry name" value="RQC"/>
    <property type="match status" value="1"/>
</dbReference>
<protein>
    <recommendedName>
        <fullName evidence="13">ATP-dependent DNA helicase RecQ</fullName>
        <ecNumber evidence="12">5.6.2.4</ecNumber>
    </recommendedName>
    <alternativeName>
        <fullName evidence="14">DNA 3'-5' helicase RecQ</fullName>
    </alternativeName>
</protein>
<dbReference type="CDD" id="cd17920">
    <property type="entry name" value="DEXHc_RecQ"/>
    <property type="match status" value="1"/>
</dbReference>
<feature type="domain" description="Helicase C-terminal" evidence="17">
    <location>
        <begin position="226"/>
        <end position="379"/>
    </location>
</feature>
<evidence type="ECO:0000256" key="1">
    <source>
        <dbReference type="ARBA" id="ARBA00001946"/>
    </source>
</evidence>
<dbReference type="SMART" id="SM00490">
    <property type="entry name" value="HELICc"/>
    <property type="match status" value="1"/>
</dbReference>
<name>A0A1A7R1E0_9FLAO</name>
<dbReference type="InterPro" id="IPR036390">
    <property type="entry name" value="WH_DNA-bd_sf"/>
</dbReference>
<evidence type="ECO:0000256" key="2">
    <source>
        <dbReference type="ARBA" id="ARBA00001947"/>
    </source>
</evidence>
<dbReference type="PROSITE" id="PS51194">
    <property type="entry name" value="HELICASE_CTER"/>
    <property type="match status" value="1"/>
</dbReference>
<keyword evidence="6" id="KW-0378">Hydrolase</keyword>
<evidence type="ECO:0000256" key="4">
    <source>
        <dbReference type="ARBA" id="ARBA00022723"/>
    </source>
</evidence>
<dbReference type="InterPro" id="IPR011545">
    <property type="entry name" value="DEAD/DEAH_box_helicase_dom"/>
</dbReference>
<proteinExistence type="inferred from homology"/>
<evidence type="ECO:0000313" key="19">
    <source>
        <dbReference type="Proteomes" id="UP000248987"/>
    </source>
</evidence>
<dbReference type="STRING" id="49280.A9996_10335"/>
<dbReference type="SUPFAM" id="SSF46785">
    <property type="entry name" value="Winged helix' DNA-binding domain"/>
    <property type="match status" value="1"/>
</dbReference>
<dbReference type="Pfam" id="PF16124">
    <property type="entry name" value="RecQ_Zn_bind"/>
    <property type="match status" value="1"/>
</dbReference>
<evidence type="ECO:0000256" key="13">
    <source>
        <dbReference type="ARBA" id="ARBA00044535"/>
    </source>
</evidence>
<dbReference type="GO" id="GO:0006260">
    <property type="term" value="P:DNA replication"/>
    <property type="evidence" value="ECO:0007669"/>
    <property type="project" value="InterPro"/>
</dbReference>
<evidence type="ECO:0000259" key="16">
    <source>
        <dbReference type="PROSITE" id="PS51192"/>
    </source>
</evidence>
<dbReference type="Gene3D" id="1.10.150.80">
    <property type="entry name" value="HRDC domain"/>
    <property type="match status" value="1"/>
</dbReference>
<dbReference type="PROSITE" id="PS50967">
    <property type="entry name" value="HRDC"/>
    <property type="match status" value="1"/>
</dbReference>
<dbReference type="NCBIfam" id="TIGR00614">
    <property type="entry name" value="recQ_fam"/>
    <property type="match status" value="1"/>
</dbReference>
<dbReference type="GO" id="GO:0043138">
    <property type="term" value="F:3'-5' DNA helicase activity"/>
    <property type="evidence" value="ECO:0007669"/>
    <property type="project" value="UniProtKB-EC"/>
</dbReference>
<dbReference type="GO" id="GO:0046872">
    <property type="term" value="F:metal ion binding"/>
    <property type="evidence" value="ECO:0007669"/>
    <property type="project" value="UniProtKB-KW"/>
</dbReference>
<dbReference type="PANTHER" id="PTHR13710">
    <property type="entry name" value="DNA HELICASE RECQ FAMILY MEMBER"/>
    <property type="match status" value="1"/>
</dbReference>
<comment type="similarity">
    <text evidence="3">Belongs to the helicase family. RecQ subfamily.</text>
</comment>
<evidence type="ECO:0000256" key="10">
    <source>
        <dbReference type="ARBA" id="ARBA00023235"/>
    </source>
</evidence>
<evidence type="ECO:0000313" key="18">
    <source>
        <dbReference type="EMBL" id="RAJ25197.1"/>
    </source>
</evidence>
<dbReference type="Pfam" id="PF00271">
    <property type="entry name" value="Helicase_C"/>
    <property type="match status" value="1"/>
</dbReference>
<reference evidence="18 19" key="1">
    <citation type="submission" date="2018-06" db="EMBL/GenBank/DDBJ databases">
        <title>Genomic Encyclopedia of Archaeal and Bacterial Type Strains, Phase II (KMG-II): from individual species to whole genera.</title>
        <authorList>
            <person name="Goeker M."/>
        </authorList>
    </citation>
    <scope>NUCLEOTIDE SEQUENCE [LARGE SCALE GENOMIC DNA]</scope>
    <source>
        <strain evidence="18 19">DSM 12408</strain>
    </source>
</reference>
<dbReference type="Gene3D" id="1.10.10.10">
    <property type="entry name" value="Winged helix-like DNA-binding domain superfamily/Winged helix DNA-binding domain"/>
    <property type="match status" value="1"/>
</dbReference>
<dbReference type="GO" id="GO:0005524">
    <property type="term" value="F:ATP binding"/>
    <property type="evidence" value="ECO:0007669"/>
    <property type="project" value="UniProtKB-KW"/>
</dbReference>
<dbReference type="SUPFAM" id="SSF47819">
    <property type="entry name" value="HRDC-like"/>
    <property type="match status" value="1"/>
</dbReference>
<keyword evidence="5" id="KW-0547">Nucleotide-binding</keyword>
<evidence type="ECO:0000256" key="3">
    <source>
        <dbReference type="ARBA" id="ARBA00005446"/>
    </source>
</evidence>
<evidence type="ECO:0000256" key="14">
    <source>
        <dbReference type="ARBA" id="ARBA00044550"/>
    </source>
</evidence>
<dbReference type="InterPro" id="IPR014001">
    <property type="entry name" value="Helicase_ATP-bd"/>
</dbReference>
<comment type="caution">
    <text evidence="18">The sequence shown here is derived from an EMBL/GenBank/DDBJ whole genome shotgun (WGS) entry which is preliminary data.</text>
</comment>
<dbReference type="InterPro" id="IPR044876">
    <property type="entry name" value="HRDC_dom_sf"/>
</dbReference>
<dbReference type="FunFam" id="3.40.50.300:FF:000156">
    <property type="entry name" value="ATP-dependent DNA helicase recQ"/>
    <property type="match status" value="1"/>
</dbReference>
<dbReference type="InterPro" id="IPR002121">
    <property type="entry name" value="HRDC_dom"/>
</dbReference>
<dbReference type="AlphaFoldDB" id="A0A1A7R1E0"/>
<dbReference type="Pfam" id="PF09382">
    <property type="entry name" value="RQC"/>
    <property type="match status" value="1"/>
</dbReference>
<keyword evidence="4" id="KW-0479">Metal-binding</keyword>
<dbReference type="Pfam" id="PF00270">
    <property type="entry name" value="DEAD"/>
    <property type="match status" value="1"/>
</dbReference>
<evidence type="ECO:0000256" key="11">
    <source>
        <dbReference type="ARBA" id="ARBA00034617"/>
    </source>
</evidence>
<dbReference type="InterPro" id="IPR018982">
    <property type="entry name" value="RQC_domain"/>
</dbReference>
<dbReference type="PANTHER" id="PTHR13710:SF105">
    <property type="entry name" value="ATP-DEPENDENT DNA HELICASE Q1"/>
    <property type="match status" value="1"/>
</dbReference>
<evidence type="ECO:0000256" key="8">
    <source>
        <dbReference type="ARBA" id="ARBA00022840"/>
    </source>
</evidence>
<dbReference type="PROSITE" id="PS51192">
    <property type="entry name" value="HELICASE_ATP_BIND_1"/>
    <property type="match status" value="1"/>
</dbReference>
<dbReference type="GO" id="GO:0006281">
    <property type="term" value="P:DNA repair"/>
    <property type="evidence" value="ECO:0007669"/>
    <property type="project" value="InterPro"/>
</dbReference>
<evidence type="ECO:0000256" key="12">
    <source>
        <dbReference type="ARBA" id="ARBA00034808"/>
    </source>
</evidence>
<keyword evidence="10" id="KW-0413">Isomerase</keyword>
<dbReference type="Gene3D" id="3.40.50.300">
    <property type="entry name" value="P-loop containing nucleotide triphosphate hydrolases"/>
    <property type="match status" value="2"/>
</dbReference>
<accession>A0A1A7R1E0</accession>
<comment type="catalytic activity">
    <reaction evidence="11">
        <text>Couples ATP hydrolysis with the unwinding of duplex DNA by translocating in the 3'-5' direction.</text>
        <dbReference type="EC" id="5.6.2.4"/>
    </reaction>
</comment>
<dbReference type="EC" id="5.6.2.4" evidence="12"/>
<keyword evidence="7 18" id="KW-0347">Helicase</keyword>
<comment type="cofactor">
    <cofactor evidence="1">
        <name>Mg(2+)</name>
        <dbReference type="ChEBI" id="CHEBI:18420"/>
    </cofactor>
</comment>
<dbReference type="InterPro" id="IPR032284">
    <property type="entry name" value="RecQ_Zn-bd"/>
</dbReference>
<evidence type="ECO:0000259" key="15">
    <source>
        <dbReference type="PROSITE" id="PS50967"/>
    </source>
</evidence>
<dbReference type="SUPFAM" id="SSF52540">
    <property type="entry name" value="P-loop containing nucleoside triphosphate hydrolases"/>
    <property type="match status" value="1"/>
</dbReference>
<keyword evidence="19" id="KW-1185">Reference proteome</keyword>
<comment type="cofactor">
    <cofactor evidence="2">
        <name>Zn(2+)</name>
        <dbReference type="ChEBI" id="CHEBI:29105"/>
    </cofactor>
</comment>
<evidence type="ECO:0000256" key="5">
    <source>
        <dbReference type="ARBA" id="ARBA00022741"/>
    </source>
</evidence>
<dbReference type="InterPro" id="IPR004589">
    <property type="entry name" value="DNA_helicase_ATP-dep_RecQ"/>
</dbReference>
<dbReference type="InterPro" id="IPR036388">
    <property type="entry name" value="WH-like_DNA-bd_sf"/>
</dbReference>
<dbReference type="InterPro" id="IPR010997">
    <property type="entry name" value="HRDC-like_sf"/>
</dbReference>
<dbReference type="GO" id="GO:0005737">
    <property type="term" value="C:cytoplasm"/>
    <property type="evidence" value="ECO:0007669"/>
    <property type="project" value="TreeGrafter"/>
</dbReference>
<feature type="domain" description="Helicase ATP-binding" evidence="16">
    <location>
        <begin position="29"/>
        <end position="201"/>
    </location>
</feature>
<dbReference type="InterPro" id="IPR001650">
    <property type="entry name" value="Helicase_C-like"/>
</dbReference>
<dbReference type="FunFam" id="3.40.50.300:FF:001051">
    <property type="entry name" value="ATP-dependent DNA helicase RecQ"/>
    <property type="match status" value="1"/>
</dbReference>